<dbReference type="Pfam" id="PF00092">
    <property type="entry name" value="VWA"/>
    <property type="match status" value="1"/>
</dbReference>
<evidence type="ECO:0000256" key="2">
    <source>
        <dbReference type="SAM" id="SignalP"/>
    </source>
</evidence>
<dbReference type="PANTHER" id="PTHR10579:SF43">
    <property type="entry name" value="ZINC FINGER (C3HC4-TYPE RING FINGER) FAMILY PROTEIN"/>
    <property type="match status" value="1"/>
</dbReference>
<feature type="region of interest" description="Disordered" evidence="1">
    <location>
        <begin position="412"/>
        <end position="451"/>
    </location>
</feature>
<name>A0A927F548_9BACT</name>
<evidence type="ECO:0000313" key="4">
    <source>
        <dbReference type="EMBL" id="MBD5778622.1"/>
    </source>
</evidence>
<keyword evidence="5" id="KW-1185">Reference proteome</keyword>
<dbReference type="PANTHER" id="PTHR10579">
    <property type="entry name" value="CALCIUM-ACTIVATED CHLORIDE CHANNEL REGULATOR"/>
    <property type="match status" value="1"/>
</dbReference>
<dbReference type="EMBL" id="JACYFG010000006">
    <property type="protein sequence ID" value="MBD5778622.1"/>
    <property type="molecule type" value="Genomic_DNA"/>
</dbReference>
<protein>
    <submittedName>
        <fullName evidence="4">VWA domain-containing protein</fullName>
    </submittedName>
</protein>
<dbReference type="SMART" id="SM00327">
    <property type="entry name" value="VWA"/>
    <property type="match status" value="1"/>
</dbReference>
<reference evidence="4" key="1">
    <citation type="submission" date="2020-09" db="EMBL/GenBank/DDBJ databases">
        <title>Pelagicoccus enzymogenes sp. nov. with an EPS production, isolated from marine sediment.</title>
        <authorList>
            <person name="Feng X."/>
        </authorList>
    </citation>
    <scope>NUCLEOTIDE SEQUENCE</scope>
    <source>
        <strain evidence="4">NFK12</strain>
    </source>
</reference>
<sequence length="451" mass="49218">MKNRHLLAFLLGLAPILAHLLTPSATAATPSDPTVTLTAELDYAQLSAEGNDTAILKVSLLPAHLRYNNDRPPLNLAIVLDRSGSMGGEKIEMAKRAVRRAFQTLQPNDYVSIVAYNNTARTLLPLTQVRHIHNPRAYIDRLHADGGTAIYAGVNLGAAQLRPALDDSSGINRILLLSDGLANEGPSDVRDFQLLGKSLSREGITVSTIGLGLGYNEDLMAGLSAAGQGNVYFVETANDLPRIFDSELGDASSIVAQNAVIEIECLHGFEPIRIIGRDGQVRGNRVTLDIKHLYAGQEKFALIEVRNPGGAAHSTQDIATITTRYQDIDSDKTYAVNKTATTTFAPNREQKEKSVNIEVQRQVVYNFIAEAQDEAVALADQGKLPAATAALSELDDWIATHNTVWQDAEIERKRSELESTTSTLEKQGLDNKSRKEMRSSSYQTRSQQKSY</sequence>
<proteinExistence type="predicted"/>
<gene>
    <name evidence="4" type="ORF">IEN85_03910</name>
</gene>
<dbReference type="Gene3D" id="3.40.50.410">
    <property type="entry name" value="von Willebrand factor, type A domain"/>
    <property type="match status" value="1"/>
</dbReference>
<evidence type="ECO:0000313" key="5">
    <source>
        <dbReference type="Proteomes" id="UP000622317"/>
    </source>
</evidence>
<dbReference type="InterPro" id="IPR002035">
    <property type="entry name" value="VWF_A"/>
</dbReference>
<dbReference type="SUPFAM" id="SSF53300">
    <property type="entry name" value="vWA-like"/>
    <property type="match status" value="1"/>
</dbReference>
<dbReference type="InterPro" id="IPR051266">
    <property type="entry name" value="CLCR"/>
</dbReference>
<feature type="compositionally biased region" description="Polar residues" evidence="1">
    <location>
        <begin position="439"/>
        <end position="451"/>
    </location>
</feature>
<comment type="caution">
    <text evidence="4">The sequence shown here is derived from an EMBL/GenBank/DDBJ whole genome shotgun (WGS) entry which is preliminary data.</text>
</comment>
<feature type="chain" id="PRO_5038038577" evidence="2">
    <location>
        <begin position="28"/>
        <end position="451"/>
    </location>
</feature>
<dbReference type="PROSITE" id="PS50234">
    <property type="entry name" value="VWFA"/>
    <property type="match status" value="1"/>
</dbReference>
<evidence type="ECO:0000256" key="1">
    <source>
        <dbReference type="SAM" id="MobiDB-lite"/>
    </source>
</evidence>
<dbReference type="AlphaFoldDB" id="A0A927F548"/>
<dbReference type="RefSeq" id="WP_191615755.1">
    <property type="nucleotide sequence ID" value="NZ_JACYFG010000006.1"/>
</dbReference>
<feature type="compositionally biased region" description="Basic and acidic residues" evidence="1">
    <location>
        <begin position="427"/>
        <end position="438"/>
    </location>
</feature>
<keyword evidence="2" id="KW-0732">Signal</keyword>
<organism evidence="4 5">
    <name type="scientific">Pelagicoccus enzymogenes</name>
    <dbReference type="NCBI Taxonomy" id="2773457"/>
    <lineage>
        <taxon>Bacteria</taxon>
        <taxon>Pseudomonadati</taxon>
        <taxon>Verrucomicrobiota</taxon>
        <taxon>Opitutia</taxon>
        <taxon>Puniceicoccales</taxon>
        <taxon>Pelagicoccaceae</taxon>
        <taxon>Pelagicoccus</taxon>
    </lineage>
</organism>
<accession>A0A927F548</accession>
<dbReference type="Proteomes" id="UP000622317">
    <property type="component" value="Unassembled WGS sequence"/>
</dbReference>
<feature type="domain" description="VWFA" evidence="3">
    <location>
        <begin position="75"/>
        <end position="248"/>
    </location>
</feature>
<evidence type="ECO:0000259" key="3">
    <source>
        <dbReference type="PROSITE" id="PS50234"/>
    </source>
</evidence>
<feature type="signal peptide" evidence="2">
    <location>
        <begin position="1"/>
        <end position="27"/>
    </location>
</feature>
<dbReference type="InterPro" id="IPR036465">
    <property type="entry name" value="vWFA_dom_sf"/>
</dbReference>